<protein>
    <recommendedName>
        <fullName evidence="4">Secreted protein</fullName>
    </recommendedName>
</protein>
<sequence>MRMKSKLRDLAFCLSLLCAIVFRSRHLMIVDRDERHPSRIVKGGRGCSEAGSHTACSLHDPPPNLNKSGSMATVWRCLRRIIMRLPSMTVRCPVRRKSWRYPDDQGTHPLDELSEQFQAQNIKGRCHSPTSQDRTQQTPTVGQNPNLLYKRGVVSMGERCRLRSAWDQGWPGGGQERGCHDGTEMPSHLTIQQRGPAQPKSGTPR</sequence>
<evidence type="ECO:0008006" key="4">
    <source>
        <dbReference type="Google" id="ProtNLM"/>
    </source>
</evidence>
<gene>
    <name evidence="2" type="ORF">HDK90DRAFT_499101</name>
</gene>
<feature type="compositionally biased region" description="Polar residues" evidence="1">
    <location>
        <begin position="128"/>
        <end position="146"/>
    </location>
</feature>
<comment type="caution">
    <text evidence="2">The sequence shown here is derived from an EMBL/GenBank/DDBJ whole genome shotgun (WGS) entry which is preliminary data.</text>
</comment>
<evidence type="ECO:0000313" key="3">
    <source>
        <dbReference type="Proteomes" id="UP001492380"/>
    </source>
</evidence>
<dbReference type="EMBL" id="JBBWRZ010000013">
    <property type="protein sequence ID" value="KAK8223853.1"/>
    <property type="molecule type" value="Genomic_DNA"/>
</dbReference>
<feature type="compositionally biased region" description="Polar residues" evidence="1">
    <location>
        <begin position="189"/>
        <end position="205"/>
    </location>
</feature>
<dbReference type="Proteomes" id="UP001492380">
    <property type="component" value="Unassembled WGS sequence"/>
</dbReference>
<keyword evidence="3" id="KW-1185">Reference proteome</keyword>
<proteinExistence type="predicted"/>
<feature type="region of interest" description="Disordered" evidence="1">
    <location>
        <begin position="165"/>
        <end position="205"/>
    </location>
</feature>
<evidence type="ECO:0000256" key="1">
    <source>
        <dbReference type="SAM" id="MobiDB-lite"/>
    </source>
</evidence>
<accession>A0ABR1YB73</accession>
<name>A0ABR1YB73_9PEZI</name>
<feature type="region of interest" description="Disordered" evidence="1">
    <location>
        <begin position="124"/>
        <end position="146"/>
    </location>
</feature>
<reference evidence="2 3" key="1">
    <citation type="submission" date="2024-04" db="EMBL/GenBank/DDBJ databases">
        <title>Phyllosticta paracitricarpa is synonymous to the EU quarantine fungus P. citricarpa based on phylogenomic analyses.</title>
        <authorList>
            <consortium name="Lawrence Berkeley National Laboratory"/>
            <person name="Van Ingen-Buijs V.A."/>
            <person name="Van Westerhoven A.C."/>
            <person name="Haridas S."/>
            <person name="Skiadas P."/>
            <person name="Martin F."/>
            <person name="Groenewald J.Z."/>
            <person name="Crous P.W."/>
            <person name="Seidl M.F."/>
        </authorList>
    </citation>
    <scope>NUCLEOTIDE SEQUENCE [LARGE SCALE GENOMIC DNA]</scope>
    <source>
        <strain evidence="2 3">CBS 123374</strain>
    </source>
</reference>
<evidence type="ECO:0000313" key="2">
    <source>
        <dbReference type="EMBL" id="KAK8223853.1"/>
    </source>
</evidence>
<organism evidence="2 3">
    <name type="scientific">Phyllosticta capitalensis</name>
    <dbReference type="NCBI Taxonomy" id="121624"/>
    <lineage>
        <taxon>Eukaryota</taxon>
        <taxon>Fungi</taxon>
        <taxon>Dikarya</taxon>
        <taxon>Ascomycota</taxon>
        <taxon>Pezizomycotina</taxon>
        <taxon>Dothideomycetes</taxon>
        <taxon>Dothideomycetes incertae sedis</taxon>
        <taxon>Botryosphaeriales</taxon>
        <taxon>Phyllostictaceae</taxon>
        <taxon>Phyllosticta</taxon>
    </lineage>
</organism>